<feature type="region of interest" description="Disordered" evidence="1">
    <location>
        <begin position="498"/>
        <end position="543"/>
    </location>
</feature>
<feature type="compositionally biased region" description="Basic residues" evidence="1">
    <location>
        <begin position="170"/>
        <end position="180"/>
    </location>
</feature>
<feature type="compositionally biased region" description="Polar residues" evidence="1">
    <location>
        <begin position="21"/>
        <end position="40"/>
    </location>
</feature>
<sequence>MENKSNKLICESNVVSKSKTNELPNLNVKGSATLPSNNLKSIKMRSNGKKSSTTKKGSSANRPKHSMDRKAKPIRSNNKAKSQSIANKNKSNIKGSMVKVSKSVIKKLKSNVNRSASSNENDNINLSKVNSPNQRPLPSSIKSKLPRPPMSNPTKQKTLGKKPPPLKLLDKKRIKPKVATKSRIQSMDTQTGSNLTSLSEKSRLSGIKSIKQKDKFPNQSVTRESSGSKSLNQITNKIVRYESRVKTSKKRSKVELNDEQNKNSNKKVNSAVPKGAKKKSHKQLKKVEDQVDEDTINIEMTKVELDVKDQKSQESDFNLIKEQVLKSIIIKDESSSIKKVSSQVSNNDGSQKSRIITELQVSTPPPLPSSVREKSAISSEKQSEIQENMPVQTIKSQADQYQSIIADKETEIQNQQVGSNNSSKPIDEQNFRSIVTAKSVEAVKQIESSSPSKQMVQTKSTNIVQSTGSFERNGPNKTPTPMEQTKSYFTQLNIESNAEHNERSKSSSPCRPIESTKLTDIVHSNGSMERSGSNKAPESMEPAKSTNIVGNIANEFMERNGSRRDSKSLEQAKLAEIVQPIGSIERTRSNNAPNSMEPVMSTNIAQPMGSMIRSGSRRDYKSLEQAKLAENVQPIGSIERTRSNNAPKTMSTNVVQPIGSMIRSGSNKTPELMEPVKSTNVAQPMGSMIRNESRRDSKSLEQAKLAEIVQPIGSTERTRSNYTQNTMEPVISTNVVQPIGSMIRSGSIKL</sequence>
<accession>A0A9Q0MCJ0</accession>
<name>A0A9Q0MCJ0_BLOTA</name>
<reference evidence="2" key="1">
    <citation type="submission" date="2022-12" db="EMBL/GenBank/DDBJ databases">
        <title>Genome assemblies of Blomia tropicalis.</title>
        <authorList>
            <person name="Cui Y."/>
        </authorList>
    </citation>
    <scope>NUCLEOTIDE SEQUENCE</scope>
    <source>
        <tissue evidence="2">Adult mites</tissue>
    </source>
</reference>
<evidence type="ECO:0000313" key="2">
    <source>
        <dbReference type="EMBL" id="KAJ6221747.1"/>
    </source>
</evidence>
<evidence type="ECO:0000256" key="1">
    <source>
        <dbReference type="SAM" id="MobiDB-lite"/>
    </source>
</evidence>
<keyword evidence="3" id="KW-1185">Reference proteome</keyword>
<feature type="compositionally biased region" description="Low complexity" evidence="1">
    <location>
        <begin position="49"/>
        <end position="59"/>
    </location>
</feature>
<feature type="compositionally biased region" description="Polar residues" evidence="1">
    <location>
        <begin position="75"/>
        <end position="93"/>
    </location>
</feature>
<feature type="compositionally biased region" description="Polar residues" evidence="1">
    <location>
        <begin position="217"/>
        <end position="236"/>
    </location>
</feature>
<feature type="compositionally biased region" description="Polar residues" evidence="1">
    <location>
        <begin position="113"/>
        <end position="142"/>
    </location>
</feature>
<feature type="compositionally biased region" description="Low complexity" evidence="1">
    <location>
        <begin position="94"/>
        <end position="103"/>
    </location>
</feature>
<feature type="compositionally biased region" description="Polar residues" evidence="1">
    <location>
        <begin position="516"/>
        <end position="536"/>
    </location>
</feature>
<dbReference type="AlphaFoldDB" id="A0A9Q0MCJ0"/>
<feature type="compositionally biased region" description="Low complexity" evidence="1">
    <location>
        <begin position="262"/>
        <end position="274"/>
    </location>
</feature>
<dbReference type="EMBL" id="JAPWDV010000001">
    <property type="protein sequence ID" value="KAJ6221747.1"/>
    <property type="molecule type" value="Genomic_DNA"/>
</dbReference>
<gene>
    <name evidence="2" type="ORF">RDWZM_000292</name>
</gene>
<comment type="caution">
    <text evidence="2">The sequence shown here is derived from an EMBL/GenBank/DDBJ whole genome shotgun (WGS) entry which is preliminary data.</text>
</comment>
<feature type="compositionally biased region" description="Polar residues" evidence="1">
    <location>
        <begin position="182"/>
        <end position="199"/>
    </location>
</feature>
<feature type="region of interest" description="Disordered" evidence="1">
    <location>
        <begin position="21"/>
        <end position="288"/>
    </location>
</feature>
<dbReference type="Proteomes" id="UP001142055">
    <property type="component" value="Chromosome 1"/>
</dbReference>
<proteinExistence type="predicted"/>
<feature type="compositionally biased region" description="Basic residues" evidence="1">
    <location>
        <begin position="275"/>
        <end position="284"/>
    </location>
</feature>
<protein>
    <submittedName>
        <fullName evidence="2">Uncharacterized protein</fullName>
    </submittedName>
</protein>
<evidence type="ECO:0000313" key="3">
    <source>
        <dbReference type="Proteomes" id="UP001142055"/>
    </source>
</evidence>
<organism evidence="2 3">
    <name type="scientific">Blomia tropicalis</name>
    <name type="common">Mite</name>
    <dbReference type="NCBI Taxonomy" id="40697"/>
    <lineage>
        <taxon>Eukaryota</taxon>
        <taxon>Metazoa</taxon>
        <taxon>Ecdysozoa</taxon>
        <taxon>Arthropoda</taxon>
        <taxon>Chelicerata</taxon>
        <taxon>Arachnida</taxon>
        <taxon>Acari</taxon>
        <taxon>Acariformes</taxon>
        <taxon>Sarcoptiformes</taxon>
        <taxon>Astigmata</taxon>
        <taxon>Glycyphagoidea</taxon>
        <taxon>Echimyopodidae</taxon>
        <taxon>Blomia</taxon>
    </lineage>
</organism>